<dbReference type="RefSeq" id="WP_016243637.1">
    <property type="nucleotide sequence ID" value="NZ_CP080107.1"/>
</dbReference>
<evidence type="ECO:0000313" key="1">
    <source>
        <dbReference type="EMBL" id="QYD28434.1"/>
    </source>
</evidence>
<protein>
    <submittedName>
        <fullName evidence="1">Uncharacterized protein</fullName>
    </submittedName>
</protein>
<accession>A0AAQ0EYB9</accession>
<sequence length="196" mass="21956">MKYIGITDHARLRVKQRTVLSTDDVMSLLYSSSYVNLGSKPGIQKAHLLIYSNIENAWFVVVRDVLNGDVITFLTEDYHVNLFGKISDVDKKEAYEKATRHSSQSNGGESKNINISLSFVDCYGAVKTKKIKSFPYDGKNISKDAFLLSKDFKTLVKQVKSGVESGEVGDVFIGTNYEPVYLKVAYSKSDYVIIDI</sequence>
<organism evidence="1 2">
    <name type="scientific">Enterobacter asburiae</name>
    <dbReference type="NCBI Taxonomy" id="61645"/>
    <lineage>
        <taxon>Bacteria</taxon>
        <taxon>Pseudomonadati</taxon>
        <taxon>Pseudomonadota</taxon>
        <taxon>Gammaproteobacteria</taxon>
        <taxon>Enterobacterales</taxon>
        <taxon>Enterobacteriaceae</taxon>
        <taxon>Enterobacter</taxon>
        <taxon>Enterobacter cloacae complex</taxon>
    </lineage>
</organism>
<proteinExistence type="predicted"/>
<gene>
    <name evidence="1" type="ORF">KZX48_08645</name>
</gene>
<dbReference type="EMBL" id="CP080107">
    <property type="protein sequence ID" value="QYD28434.1"/>
    <property type="molecule type" value="Genomic_DNA"/>
</dbReference>
<dbReference type="Proteomes" id="UP000826990">
    <property type="component" value="Chromosome"/>
</dbReference>
<evidence type="ECO:0000313" key="2">
    <source>
        <dbReference type="Proteomes" id="UP000826990"/>
    </source>
</evidence>
<dbReference type="AlphaFoldDB" id="A0AAQ0EYB9"/>
<name>A0AAQ0EYB9_ENTAS</name>
<reference evidence="1" key="1">
    <citation type="submission" date="2021-07" db="EMBL/GenBank/DDBJ databases">
        <title>Characterization of Emerging Pathogens Carrying KPC-2 Gene in IncP-6 Plasmids Isolated from Urban Sewage in Argentina.</title>
        <authorList>
            <person name="Ghiglione B."/>
            <person name="Haim M.S."/>
            <person name="Dropa M."/>
        </authorList>
    </citation>
    <scope>NUCLEOTIDE SEQUENCE</scope>
    <source>
        <strain evidence="1">WW-19C</strain>
    </source>
</reference>